<keyword evidence="2" id="KW-1185">Reference proteome</keyword>
<dbReference type="EMBL" id="MU275873">
    <property type="protein sequence ID" value="KAI0049451.1"/>
    <property type="molecule type" value="Genomic_DNA"/>
</dbReference>
<accession>A0ACB8RZA2</accession>
<evidence type="ECO:0000313" key="2">
    <source>
        <dbReference type="Proteomes" id="UP000814033"/>
    </source>
</evidence>
<reference evidence="1" key="2">
    <citation type="journal article" date="2022" name="New Phytol.">
        <title>Evolutionary transition to the ectomycorrhizal habit in the genomes of a hyperdiverse lineage of mushroom-forming fungi.</title>
        <authorList>
            <person name="Looney B."/>
            <person name="Miyauchi S."/>
            <person name="Morin E."/>
            <person name="Drula E."/>
            <person name="Courty P.E."/>
            <person name="Kohler A."/>
            <person name="Kuo A."/>
            <person name="LaButti K."/>
            <person name="Pangilinan J."/>
            <person name="Lipzen A."/>
            <person name="Riley R."/>
            <person name="Andreopoulos W."/>
            <person name="He G."/>
            <person name="Johnson J."/>
            <person name="Nolan M."/>
            <person name="Tritt A."/>
            <person name="Barry K.W."/>
            <person name="Grigoriev I.V."/>
            <person name="Nagy L.G."/>
            <person name="Hibbett D."/>
            <person name="Henrissat B."/>
            <person name="Matheny P.B."/>
            <person name="Labbe J."/>
            <person name="Martin F.M."/>
        </authorList>
    </citation>
    <scope>NUCLEOTIDE SEQUENCE</scope>
    <source>
        <strain evidence="1">FP105234-sp</strain>
    </source>
</reference>
<sequence length="358" mass="38759">MSRPAHLPPLNKSGHVAHCNRCLAGLPASLVEMDSSRMAIAYYCLGTLDLTGLIDQKITVTDRDSWREWIWEQQAGGLYGTGFRPSPVTGTENRNQNIPAEYTDYSTPHLIMTYCALLSLAILRDDFARLDRPGLLKFIRSCQDIDGSFSTTPGASDGDLRLTYCAFAISSLLQDWSGINVDNAFAYVKNCRTYEGGYGQTPFGEAIGGPTYCALASLHLAPPGAPVPFSSTERKQTERWLLHTQDATGGFSGRTNKLADACYCFWCSAALDIIGGKSLINTAAMAAFLADCQYKFGGISKAPGEHPDPYHTYLSSAALAIAGLDTEDASWGLQPLDTLINSTVPTLQWAKGHLAAHV</sequence>
<name>A0ACB8RZA2_9AGAM</name>
<reference evidence="1" key="1">
    <citation type="submission" date="2021-02" db="EMBL/GenBank/DDBJ databases">
        <authorList>
            <consortium name="DOE Joint Genome Institute"/>
            <person name="Ahrendt S."/>
            <person name="Looney B.P."/>
            <person name="Miyauchi S."/>
            <person name="Morin E."/>
            <person name="Drula E."/>
            <person name="Courty P.E."/>
            <person name="Chicoki N."/>
            <person name="Fauchery L."/>
            <person name="Kohler A."/>
            <person name="Kuo A."/>
            <person name="Labutti K."/>
            <person name="Pangilinan J."/>
            <person name="Lipzen A."/>
            <person name="Riley R."/>
            <person name="Andreopoulos W."/>
            <person name="He G."/>
            <person name="Johnson J."/>
            <person name="Barry K.W."/>
            <person name="Grigoriev I.V."/>
            <person name="Nagy L."/>
            <person name="Hibbett D."/>
            <person name="Henrissat B."/>
            <person name="Matheny P.B."/>
            <person name="Labbe J."/>
            <person name="Martin F."/>
        </authorList>
    </citation>
    <scope>NUCLEOTIDE SEQUENCE</scope>
    <source>
        <strain evidence="1">FP105234-sp</strain>
    </source>
</reference>
<evidence type="ECO:0000313" key="1">
    <source>
        <dbReference type="EMBL" id="KAI0049451.1"/>
    </source>
</evidence>
<organism evidence="1 2">
    <name type="scientific">Auriscalpium vulgare</name>
    <dbReference type="NCBI Taxonomy" id="40419"/>
    <lineage>
        <taxon>Eukaryota</taxon>
        <taxon>Fungi</taxon>
        <taxon>Dikarya</taxon>
        <taxon>Basidiomycota</taxon>
        <taxon>Agaricomycotina</taxon>
        <taxon>Agaricomycetes</taxon>
        <taxon>Russulales</taxon>
        <taxon>Auriscalpiaceae</taxon>
        <taxon>Auriscalpium</taxon>
    </lineage>
</organism>
<proteinExistence type="predicted"/>
<comment type="caution">
    <text evidence="1">The sequence shown here is derived from an EMBL/GenBank/DDBJ whole genome shotgun (WGS) entry which is preliminary data.</text>
</comment>
<dbReference type="Proteomes" id="UP000814033">
    <property type="component" value="Unassembled WGS sequence"/>
</dbReference>
<protein>
    <submittedName>
        <fullName evidence="1">Terpenoid cyclases/Protein prenyltransferase</fullName>
    </submittedName>
</protein>
<gene>
    <name evidence="1" type="ORF">FA95DRAFT_1604418</name>
</gene>